<evidence type="ECO:0008006" key="4">
    <source>
        <dbReference type="Google" id="ProtNLM"/>
    </source>
</evidence>
<name>A0A060ZH11_9ACTN</name>
<sequence length="75" mass="9301">MGLGVLGVWVVLGLRGWWVVWMVVSVMPYMLMMVVWGWCWWKVVRRVGSRGSPPRMMRWRGRGRWWFCWWVLMRW</sequence>
<keyword evidence="1" id="KW-0812">Transmembrane</keyword>
<dbReference type="EMBL" id="LK022848">
    <property type="protein sequence ID" value="CDR05044.1"/>
    <property type="molecule type" value="Genomic_DNA"/>
</dbReference>
<gene>
    <name evidence="2" type="ORF">SIRAN2016</name>
    <name evidence="3" type="ORF">SIRAN2022</name>
</gene>
<feature type="transmembrane region" description="Helical" evidence="1">
    <location>
        <begin position="20"/>
        <end position="41"/>
    </location>
</feature>
<evidence type="ECO:0000313" key="3">
    <source>
        <dbReference type="EMBL" id="CDR05044.1"/>
    </source>
</evidence>
<dbReference type="EMBL" id="LK022848">
    <property type="protein sequence ID" value="CDR05037.1"/>
    <property type="molecule type" value="Genomic_DNA"/>
</dbReference>
<accession>A0A060ZH11</accession>
<keyword evidence="1" id="KW-0472">Membrane</keyword>
<evidence type="ECO:0000313" key="2">
    <source>
        <dbReference type="EMBL" id="CDR05037.1"/>
    </source>
</evidence>
<dbReference type="GeneID" id="32471352"/>
<dbReference type="AlphaFoldDB" id="A0A060ZH11"/>
<keyword evidence="1" id="KW-1133">Transmembrane helix</keyword>
<evidence type="ECO:0000256" key="1">
    <source>
        <dbReference type="SAM" id="Phobius"/>
    </source>
</evidence>
<dbReference type="HOGENOM" id="CLU_2669530_0_0_11"/>
<organism evidence="3">
    <name type="scientific">Streptomyces iranensis</name>
    <dbReference type="NCBI Taxonomy" id="576784"/>
    <lineage>
        <taxon>Bacteria</taxon>
        <taxon>Bacillati</taxon>
        <taxon>Actinomycetota</taxon>
        <taxon>Actinomycetes</taxon>
        <taxon>Kitasatosporales</taxon>
        <taxon>Streptomycetaceae</taxon>
        <taxon>Streptomyces</taxon>
        <taxon>Streptomyces violaceusniger group</taxon>
    </lineage>
</organism>
<reference evidence="3" key="1">
    <citation type="submission" date="2014-05" db="EMBL/GenBank/DDBJ databases">
        <authorList>
            <person name="Horn Fabian"/>
        </authorList>
    </citation>
    <scope>NUCLEOTIDE SEQUENCE</scope>
</reference>
<protein>
    <recommendedName>
        <fullName evidence="4">Transmembrane protein</fullName>
    </recommendedName>
</protein>
<proteinExistence type="predicted"/>